<comment type="pathway">
    <text evidence="1">Protein modification; protein ubiquitination.</text>
</comment>
<dbReference type="GO" id="GO:0071596">
    <property type="term" value="P:ubiquitin-dependent protein catabolic process via the N-end rule pathway"/>
    <property type="evidence" value="ECO:0007669"/>
    <property type="project" value="UniProtKB-UniRule"/>
</dbReference>
<organism evidence="3 4">
    <name type="scientific">Halocaridina rubra</name>
    <name type="common">Hawaiian red shrimp</name>
    <dbReference type="NCBI Taxonomy" id="373956"/>
    <lineage>
        <taxon>Eukaryota</taxon>
        <taxon>Metazoa</taxon>
        <taxon>Ecdysozoa</taxon>
        <taxon>Arthropoda</taxon>
        <taxon>Crustacea</taxon>
        <taxon>Multicrustacea</taxon>
        <taxon>Malacostraca</taxon>
        <taxon>Eumalacostraca</taxon>
        <taxon>Eucarida</taxon>
        <taxon>Decapoda</taxon>
        <taxon>Pleocyemata</taxon>
        <taxon>Caridea</taxon>
        <taxon>Atyoidea</taxon>
        <taxon>Atyidae</taxon>
        <taxon>Halocaridina</taxon>
    </lineage>
</organism>
<dbReference type="InterPro" id="IPR039164">
    <property type="entry name" value="UBR1-like"/>
</dbReference>
<comment type="caution">
    <text evidence="3">The sequence shown here is derived from an EMBL/GenBank/DDBJ whole genome shotgun (WGS) entry which is preliminary data.</text>
</comment>
<dbReference type="GO" id="GO:0016567">
    <property type="term" value="P:protein ubiquitination"/>
    <property type="evidence" value="ECO:0007669"/>
    <property type="project" value="UniProtKB-UniRule"/>
</dbReference>
<dbReference type="EMBL" id="JAXCGZ010009188">
    <property type="protein sequence ID" value="KAK7077350.1"/>
    <property type="molecule type" value="Genomic_DNA"/>
</dbReference>
<dbReference type="GO" id="GO:0008270">
    <property type="term" value="F:zinc ion binding"/>
    <property type="evidence" value="ECO:0007669"/>
    <property type="project" value="UniProtKB-UniRule"/>
</dbReference>
<dbReference type="AlphaFoldDB" id="A0AAN9A9X9"/>
<keyword evidence="1" id="KW-0833">Ubl conjugation pathway</keyword>
<feature type="compositionally biased region" description="Low complexity" evidence="2">
    <location>
        <begin position="96"/>
        <end position="110"/>
    </location>
</feature>
<comment type="function">
    <text evidence="1">Ubiquitin ligase protein which is a component of the N-end rule pathway. Recognizes and binds to proteins bearing specific N-terminal residues that are destabilizing according to the N-end rule, leading to their ubiquitination and subsequent degradation.</text>
</comment>
<protein>
    <recommendedName>
        <fullName evidence="1">E3 ubiquitin-protein ligase</fullName>
        <ecNumber evidence="1">2.3.2.27</ecNumber>
    </recommendedName>
</protein>
<dbReference type="PANTHER" id="PTHR21497">
    <property type="entry name" value="UBIQUITIN LIGASE E3 ALPHA-RELATED"/>
    <property type="match status" value="1"/>
</dbReference>
<name>A0AAN9A9X9_HALRR</name>
<comment type="catalytic activity">
    <reaction evidence="1">
        <text>S-ubiquitinyl-[E2 ubiquitin-conjugating enzyme]-L-cysteine + [acceptor protein]-L-lysine = [E2 ubiquitin-conjugating enzyme]-L-cysteine + N(6)-ubiquitinyl-[acceptor protein]-L-lysine.</text>
        <dbReference type="EC" id="2.3.2.27"/>
    </reaction>
</comment>
<evidence type="ECO:0000313" key="4">
    <source>
        <dbReference type="Proteomes" id="UP001381693"/>
    </source>
</evidence>
<dbReference type="GO" id="GO:0000151">
    <property type="term" value="C:ubiquitin ligase complex"/>
    <property type="evidence" value="ECO:0007669"/>
    <property type="project" value="TreeGrafter"/>
</dbReference>
<gene>
    <name evidence="3" type="ORF">SK128_021616</name>
</gene>
<evidence type="ECO:0000313" key="3">
    <source>
        <dbReference type="EMBL" id="KAK7077350.1"/>
    </source>
</evidence>
<dbReference type="Proteomes" id="UP001381693">
    <property type="component" value="Unassembled WGS sequence"/>
</dbReference>
<proteinExistence type="inferred from homology"/>
<keyword evidence="4" id="KW-1185">Reference proteome</keyword>
<reference evidence="3 4" key="1">
    <citation type="submission" date="2023-11" db="EMBL/GenBank/DDBJ databases">
        <title>Halocaridina rubra genome assembly.</title>
        <authorList>
            <person name="Smith C."/>
        </authorList>
    </citation>
    <scope>NUCLEOTIDE SEQUENCE [LARGE SCALE GENOMIC DNA]</scope>
    <source>
        <strain evidence="3">EP-1</strain>
        <tissue evidence="3">Whole</tissue>
    </source>
</reference>
<accession>A0AAN9A9X9</accession>
<dbReference type="GO" id="GO:0005737">
    <property type="term" value="C:cytoplasm"/>
    <property type="evidence" value="ECO:0007669"/>
    <property type="project" value="TreeGrafter"/>
</dbReference>
<sequence>MNETKVQSVSESQLQKVLHLVGYALHEEERYHHNNDPYFHFTRRAQKVNLLSLLESLVGHHRTNTHKDLLAWTIRKYHHVLNLSSDATKQSQVPEAALASTSNSTAANASAEKKRKADLAAQRKARIMAKMAAMQQSFIKTNETLFQETPSAAEQIPDIPETSHMDISEQLPEDMIAIGPRQTLRPPQELT</sequence>
<dbReference type="GO" id="GO:0061630">
    <property type="term" value="F:ubiquitin protein ligase activity"/>
    <property type="evidence" value="ECO:0007669"/>
    <property type="project" value="UniProtKB-UniRule"/>
</dbReference>
<dbReference type="PANTHER" id="PTHR21497:SF24">
    <property type="entry name" value="E3 UBIQUITIN-PROTEIN LIGASE UBR1"/>
    <property type="match status" value="1"/>
</dbReference>
<keyword evidence="1" id="KW-0808">Transferase</keyword>
<feature type="region of interest" description="Disordered" evidence="2">
    <location>
        <begin position="94"/>
        <end position="118"/>
    </location>
</feature>
<feature type="non-terminal residue" evidence="3">
    <location>
        <position position="191"/>
    </location>
</feature>
<evidence type="ECO:0000256" key="1">
    <source>
        <dbReference type="RuleBase" id="RU366018"/>
    </source>
</evidence>
<comment type="similarity">
    <text evidence="1">Belongs to the E3 ubiquitin-protein ligase UBR1-like family.</text>
</comment>
<evidence type="ECO:0000256" key="2">
    <source>
        <dbReference type="SAM" id="MobiDB-lite"/>
    </source>
</evidence>
<dbReference type="EC" id="2.3.2.27" evidence="1"/>
<keyword evidence="1" id="KW-0863">Zinc-finger</keyword>
<keyword evidence="1" id="KW-0862">Zinc</keyword>
<keyword evidence="1" id="KW-0479">Metal-binding</keyword>